<dbReference type="Pfam" id="PF00651">
    <property type="entry name" value="BTB"/>
    <property type="match status" value="1"/>
</dbReference>
<sequence>MAPASTSDKYPPPEAFKQSITIIVGSGVNQETFNIHKGVVGFYSGYFEGALRGTFAEALSCKIRLAEEDATTFSLFVHWLYTRKIHVSDEAADHEQTFETLCDLWLFADRRQVPLLMNACIDALRDAIVKAWVVPTS</sequence>
<accession>A0A8H6RS30</accession>
<dbReference type="PANTHER" id="PTHR47843:SF2">
    <property type="entry name" value="BTB DOMAIN-CONTAINING PROTEIN"/>
    <property type="match status" value="1"/>
</dbReference>
<dbReference type="PROSITE" id="PS50097">
    <property type="entry name" value="BTB"/>
    <property type="match status" value="1"/>
</dbReference>
<reference evidence="2" key="1">
    <citation type="submission" date="2020-04" db="EMBL/GenBank/DDBJ databases">
        <title>Draft genome resource of the tomato pathogen Pseudocercospora fuligena.</title>
        <authorList>
            <person name="Zaccaron A."/>
        </authorList>
    </citation>
    <scope>NUCLEOTIDE SEQUENCE</scope>
    <source>
        <strain evidence="2">PF001</strain>
    </source>
</reference>
<evidence type="ECO:0000259" key="1">
    <source>
        <dbReference type="PROSITE" id="PS50097"/>
    </source>
</evidence>
<dbReference type="InterPro" id="IPR000210">
    <property type="entry name" value="BTB/POZ_dom"/>
</dbReference>
<keyword evidence="3" id="KW-1185">Reference proteome</keyword>
<dbReference type="Gene3D" id="3.30.710.10">
    <property type="entry name" value="Potassium Channel Kv1.1, Chain A"/>
    <property type="match status" value="1"/>
</dbReference>
<dbReference type="SUPFAM" id="SSF54695">
    <property type="entry name" value="POZ domain"/>
    <property type="match status" value="1"/>
</dbReference>
<dbReference type="PANTHER" id="PTHR47843">
    <property type="entry name" value="BTB DOMAIN-CONTAINING PROTEIN-RELATED"/>
    <property type="match status" value="1"/>
</dbReference>
<dbReference type="InterPro" id="IPR011333">
    <property type="entry name" value="SKP1/BTB/POZ_sf"/>
</dbReference>
<evidence type="ECO:0000313" key="3">
    <source>
        <dbReference type="Proteomes" id="UP000660729"/>
    </source>
</evidence>
<proteinExistence type="predicted"/>
<gene>
    <name evidence="2" type="ORF">HII31_02360</name>
</gene>
<dbReference type="AlphaFoldDB" id="A0A8H6RS30"/>
<dbReference type="Proteomes" id="UP000660729">
    <property type="component" value="Unassembled WGS sequence"/>
</dbReference>
<evidence type="ECO:0000313" key="2">
    <source>
        <dbReference type="EMBL" id="KAF7196293.1"/>
    </source>
</evidence>
<protein>
    <recommendedName>
        <fullName evidence="1">BTB domain-containing protein</fullName>
    </recommendedName>
</protein>
<name>A0A8H6RS30_9PEZI</name>
<feature type="domain" description="BTB" evidence="1">
    <location>
        <begin position="18"/>
        <end position="89"/>
    </location>
</feature>
<comment type="caution">
    <text evidence="2">The sequence shown here is derived from an EMBL/GenBank/DDBJ whole genome shotgun (WGS) entry which is preliminary data.</text>
</comment>
<organism evidence="2 3">
    <name type="scientific">Pseudocercospora fuligena</name>
    <dbReference type="NCBI Taxonomy" id="685502"/>
    <lineage>
        <taxon>Eukaryota</taxon>
        <taxon>Fungi</taxon>
        <taxon>Dikarya</taxon>
        <taxon>Ascomycota</taxon>
        <taxon>Pezizomycotina</taxon>
        <taxon>Dothideomycetes</taxon>
        <taxon>Dothideomycetidae</taxon>
        <taxon>Mycosphaerellales</taxon>
        <taxon>Mycosphaerellaceae</taxon>
        <taxon>Pseudocercospora</taxon>
    </lineage>
</organism>
<dbReference type="SMART" id="SM00225">
    <property type="entry name" value="BTB"/>
    <property type="match status" value="1"/>
</dbReference>
<dbReference type="EMBL" id="JABCIY010000027">
    <property type="protein sequence ID" value="KAF7196293.1"/>
    <property type="molecule type" value="Genomic_DNA"/>
</dbReference>
<dbReference type="OrthoDB" id="194443at2759"/>
<dbReference type="CDD" id="cd18186">
    <property type="entry name" value="BTB_POZ_ZBTB_KLHL-like"/>
    <property type="match status" value="1"/>
</dbReference>